<dbReference type="Gene3D" id="3.40.50.1820">
    <property type="entry name" value="alpha/beta hydrolase"/>
    <property type="match status" value="1"/>
</dbReference>
<dbReference type="AlphaFoldDB" id="A0A917F142"/>
<dbReference type="RefSeq" id="WP_188779178.1">
    <property type="nucleotide sequence ID" value="NZ_BMKQ01000001.1"/>
</dbReference>
<proteinExistence type="predicted"/>
<evidence type="ECO:0000313" key="3">
    <source>
        <dbReference type="Proteomes" id="UP000649179"/>
    </source>
</evidence>
<evidence type="ECO:0000313" key="2">
    <source>
        <dbReference type="EMBL" id="GGF41855.1"/>
    </source>
</evidence>
<dbReference type="InterPro" id="IPR029058">
    <property type="entry name" value="AB_hydrolase_fold"/>
</dbReference>
<dbReference type="InterPro" id="IPR050471">
    <property type="entry name" value="AB_hydrolase"/>
</dbReference>
<protein>
    <recommendedName>
        <fullName evidence="1">AB hydrolase-1 domain-containing protein</fullName>
    </recommendedName>
</protein>
<dbReference type="InterPro" id="IPR000073">
    <property type="entry name" value="AB_hydrolase_1"/>
</dbReference>
<organism evidence="2 3">
    <name type="scientific">Marmoricola endophyticus</name>
    <dbReference type="NCBI Taxonomy" id="2040280"/>
    <lineage>
        <taxon>Bacteria</taxon>
        <taxon>Bacillati</taxon>
        <taxon>Actinomycetota</taxon>
        <taxon>Actinomycetes</taxon>
        <taxon>Propionibacteriales</taxon>
        <taxon>Nocardioidaceae</taxon>
        <taxon>Marmoricola</taxon>
    </lineage>
</organism>
<accession>A0A917F142</accession>
<keyword evidence="3" id="KW-1185">Reference proteome</keyword>
<sequence>MEPEEQYLDVDGARLCWQSYGDSADPCLLLVGGAACAMDWWDDDLCRILADRARRVVRYDHRDTGRSSCDPPGAPTYDGGALDADCVALARHLGPSPVHLVGLSMGGGIAQTVALRHPELVATLTLASTSPVGGVDAELPGPLPAVAATFEAEPSETDWSDPGAVAERLVEAERPFAGTLGFDEERVRRTAARVAQRSAIPASAENHWLVLGSGDGDDLDVTRIQAPTLVVHGGADPLFPRAHGEALAAAIPGASLVVLDGVGHEYPPPRTWARFADVLLAHTGG</sequence>
<dbReference type="PANTHER" id="PTHR43433:SF5">
    <property type="entry name" value="AB HYDROLASE-1 DOMAIN-CONTAINING PROTEIN"/>
    <property type="match status" value="1"/>
</dbReference>
<reference evidence="2" key="2">
    <citation type="submission" date="2020-09" db="EMBL/GenBank/DDBJ databases">
        <authorList>
            <person name="Sun Q."/>
            <person name="Zhou Y."/>
        </authorList>
    </citation>
    <scope>NUCLEOTIDE SEQUENCE</scope>
    <source>
        <strain evidence="2">CGMCC 1.16067</strain>
    </source>
</reference>
<comment type="caution">
    <text evidence="2">The sequence shown here is derived from an EMBL/GenBank/DDBJ whole genome shotgun (WGS) entry which is preliminary data.</text>
</comment>
<dbReference type="SUPFAM" id="SSF53474">
    <property type="entry name" value="alpha/beta-Hydrolases"/>
    <property type="match status" value="1"/>
</dbReference>
<gene>
    <name evidence="2" type="ORF">GCM10011519_14570</name>
</gene>
<dbReference type="PRINTS" id="PR00111">
    <property type="entry name" value="ABHYDROLASE"/>
</dbReference>
<dbReference type="Pfam" id="PF00561">
    <property type="entry name" value="Abhydrolase_1"/>
    <property type="match status" value="1"/>
</dbReference>
<name>A0A917F142_9ACTN</name>
<dbReference type="GO" id="GO:0046503">
    <property type="term" value="P:glycerolipid catabolic process"/>
    <property type="evidence" value="ECO:0007669"/>
    <property type="project" value="TreeGrafter"/>
</dbReference>
<dbReference type="PANTHER" id="PTHR43433">
    <property type="entry name" value="HYDROLASE, ALPHA/BETA FOLD FAMILY PROTEIN"/>
    <property type="match status" value="1"/>
</dbReference>
<dbReference type="EMBL" id="BMKQ01000001">
    <property type="protein sequence ID" value="GGF41855.1"/>
    <property type="molecule type" value="Genomic_DNA"/>
</dbReference>
<evidence type="ECO:0000259" key="1">
    <source>
        <dbReference type="Pfam" id="PF00561"/>
    </source>
</evidence>
<reference evidence="2" key="1">
    <citation type="journal article" date="2014" name="Int. J. Syst. Evol. Microbiol.">
        <title>Complete genome sequence of Corynebacterium casei LMG S-19264T (=DSM 44701T), isolated from a smear-ripened cheese.</title>
        <authorList>
            <consortium name="US DOE Joint Genome Institute (JGI-PGF)"/>
            <person name="Walter F."/>
            <person name="Albersmeier A."/>
            <person name="Kalinowski J."/>
            <person name="Ruckert C."/>
        </authorList>
    </citation>
    <scope>NUCLEOTIDE SEQUENCE</scope>
    <source>
        <strain evidence="2">CGMCC 1.16067</strain>
    </source>
</reference>
<dbReference type="Proteomes" id="UP000649179">
    <property type="component" value="Unassembled WGS sequence"/>
</dbReference>
<dbReference type="GO" id="GO:0004806">
    <property type="term" value="F:triacylglycerol lipase activity"/>
    <property type="evidence" value="ECO:0007669"/>
    <property type="project" value="TreeGrafter"/>
</dbReference>
<feature type="domain" description="AB hydrolase-1" evidence="1">
    <location>
        <begin position="28"/>
        <end position="265"/>
    </location>
</feature>